<feature type="transmembrane region" description="Helical" evidence="7">
    <location>
        <begin position="217"/>
        <end position="243"/>
    </location>
</feature>
<dbReference type="PANTHER" id="PTHR43163:SF3">
    <property type="entry name" value="PEPTIDE ABC TRANSPORTER PERMEASE PROTEIN"/>
    <property type="match status" value="1"/>
</dbReference>
<name>A0A4R4VML9_9ACTN</name>
<feature type="region of interest" description="Disordered" evidence="8">
    <location>
        <begin position="1"/>
        <end position="77"/>
    </location>
</feature>
<protein>
    <submittedName>
        <fullName evidence="10">ABC transporter permease</fullName>
    </submittedName>
</protein>
<dbReference type="InterPro" id="IPR045621">
    <property type="entry name" value="BPD_transp_1_N"/>
</dbReference>
<evidence type="ECO:0000256" key="1">
    <source>
        <dbReference type="ARBA" id="ARBA00004651"/>
    </source>
</evidence>
<dbReference type="GO" id="GO:0055085">
    <property type="term" value="P:transmembrane transport"/>
    <property type="evidence" value="ECO:0007669"/>
    <property type="project" value="InterPro"/>
</dbReference>
<gene>
    <name evidence="10" type="ORF">E1292_15445</name>
</gene>
<comment type="caution">
    <text evidence="10">The sequence shown here is derived from an EMBL/GenBank/DDBJ whole genome shotgun (WGS) entry which is preliminary data.</text>
</comment>
<keyword evidence="2 7" id="KW-0813">Transport</keyword>
<keyword evidence="5 7" id="KW-1133">Transmembrane helix</keyword>
<keyword evidence="11" id="KW-1185">Reference proteome</keyword>
<evidence type="ECO:0000259" key="9">
    <source>
        <dbReference type="PROSITE" id="PS50928"/>
    </source>
</evidence>
<dbReference type="Proteomes" id="UP000295258">
    <property type="component" value="Unassembled WGS sequence"/>
</dbReference>
<evidence type="ECO:0000313" key="10">
    <source>
        <dbReference type="EMBL" id="TDD06311.1"/>
    </source>
</evidence>
<dbReference type="AlphaFoldDB" id="A0A4R4VML9"/>
<feature type="transmembrane region" description="Helical" evidence="7">
    <location>
        <begin position="187"/>
        <end position="208"/>
    </location>
</feature>
<comment type="similarity">
    <text evidence="7">Belongs to the binding-protein-dependent transport system permease family.</text>
</comment>
<evidence type="ECO:0000256" key="4">
    <source>
        <dbReference type="ARBA" id="ARBA00022692"/>
    </source>
</evidence>
<evidence type="ECO:0000256" key="5">
    <source>
        <dbReference type="ARBA" id="ARBA00022989"/>
    </source>
</evidence>
<feature type="transmembrane region" description="Helical" evidence="7">
    <location>
        <begin position="95"/>
        <end position="113"/>
    </location>
</feature>
<sequence length="392" mass="41274">MERRTQARLPQRAIRRAGRPGRGRDGCGRPPRAVPPHPATAGHRPSDDRAGLSGQSHRDDHRCQRDDTERCLRSRPGQAGAPQVTAIVLRRAGELLLVLLALSLLVFLLTSLAPGDPAEEILRRGGIQPTAASVASLRAELGLDRPLFDQYLRWLGAVLRGDLGRSYTDRSPVAAEILARAPATLRLAGAAAAVAAGLALLAALRLAFRPRALDSRLLALVTVAIGGIPPYIVGILLISGVAVGLRALPTGGDGSAGAVVLPALTLGLAGAATLLRLLRADLSRALRLPFVKFAAVKGLRRRRTIAVHALRVAAPNAITAASLVLAELLAGAVVVETLFAWPGVGQLAVAAIRQRDLPVVQAYVLITGVATVLLLALTELCLSAFDPRLRRR</sequence>
<feature type="transmembrane region" description="Helical" evidence="7">
    <location>
        <begin position="362"/>
        <end position="385"/>
    </location>
</feature>
<dbReference type="InterPro" id="IPR035906">
    <property type="entry name" value="MetI-like_sf"/>
</dbReference>
<evidence type="ECO:0000256" key="6">
    <source>
        <dbReference type="ARBA" id="ARBA00023136"/>
    </source>
</evidence>
<feature type="domain" description="ABC transmembrane type-1" evidence="9">
    <location>
        <begin position="181"/>
        <end position="378"/>
    </location>
</feature>
<proteinExistence type="inferred from homology"/>
<dbReference type="Pfam" id="PF19300">
    <property type="entry name" value="BPD_transp_1_N"/>
    <property type="match status" value="1"/>
</dbReference>
<feature type="transmembrane region" description="Helical" evidence="7">
    <location>
        <begin position="255"/>
        <end position="278"/>
    </location>
</feature>
<dbReference type="SUPFAM" id="SSF161098">
    <property type="entry name" value="MetI-like"/>
    <property type="match status" value="1"/>
</dbReference>
<comment type="subcellular location">
    <subcellularLocation>
        <location evidence="1 7">Cell membrane</location>
        <topology evidence="1 7">Multi-pass membrane protein</topology>
    </subcellularLocation>
</comment>
<feature type="transmembrane region" description="Helical" evidence="7">
    <location>
        <begin position="309"/>
        <end position="342"/>
    </location>
</feature>
<dbReference type="Pfam" id="PF00528">
    <property type="entry name" value="BPD_transp_1"/>
    <property type="match status" value="1"/>
</dbReference>
<evidence type="ECO:0000256" key="2">
    <source>
        <dbReference type="ARBA" id="ARBA00022448"/>
    </source>
</evidence>
<keyword evidence="4 7" id="KW-0812">Transmembrane</keyword>
<evidence type="ECO:0000256" key="7">
    <source>
        <dbReference type="RuleBase" id="RU363032"/>
    </source>
</evidence>
<feature type="compositionally biased region" description="Basic and acidic residues" evidence="8">
    <location>
        <begin position="44"/>
        <end position="72"/>
    </location>
</feature>
<keyword evidence="3" id="KW-1003">Cell membrane</keyword>
<evidence type="ECO:0000256" key="8">
    <source>
        <dbReference type="SAM" id="MobiDB-lite"/>
    </source>
</evidence>
<dbReference type="PROSITE" id="PS50928">
    <property type="entry name" value="ABC_TM1"/>
    <property type="match status" value="1"/>
</dbReference>
<evidence type="ECO:0000313" key="11">
    <source>
        <dbReference type="Proteomes" id="UP000295258"/>
    </source>
</evidence>
<dbReference type="InterPro" id="IPR000515">
    <property type="entry name" value="MetI-like"/>
</dbReference>
<keyword evidence="6 7" id="KW-0472">Membrane</keyword>
<reference evidence="10 11" key="1">
    <citation type="submission" date="2019-03" db="EMBL/GenBank/DDBJ databases">
        <title>Draft genome sequences of novel Actinobacteria.</title>
        <authorList>
            <person name="Sahin N."/>
            <person name="Ay H."/>
            <person name="Saygin H."/>
        </authorList>
    </citation>
    <scope>NUCLEOTIDE SEQUENCE [LARGE SCALE GENOMIC DNA]</scope>
    <source>
        <strain evidence="10 11">KC310</strain>
    </source>
</reference>
<dbReference type="GO" id="GO:0005886">
    <property type="term" value="C:plasma membrane"/>
    <property type="evidence" value="ECO:0007669"/>
    <property type="project" value="UniProtKB-SubCell"/>
</dbReference>
<dbReference type="PANTHER" id="PTHR43163">
    <property type="entry name" value="DIPEPTIDE TRANSPORT SYSTEM PERMEASE PROTEIN DPPB-RELATED"/>
    <property type="match status" value="1"/>
</dbReference>
<evidence type="ECO:0000256" key="3">
    <source>
        <dbReference type="ARBA" id="ARBA00022475"/>
    </source>
</evidence>
<accession>A0A4R4VML9</accession>
<dbReference type="EMBL" id="SMKO01000033">
    <property type="protein sequence ID" value="TDD06311.1"/>
    <property type="molecule type" value="Genomic_DNA"/>
</dbReference>
<dbReference type="Gene3D" id="1.10.3720.10">
    <property type="entry name" value="MetI-like"/>
    <property type="match status" value="1"/>
</dbReference>
<organism evidence="10 11">
    <name type="scientific">Nonomuraea deserti</name>
    <dbReference type="NCBI Taxonomy" id="1848322"/>
    <lineage>
        <taxon>Bacteria</taxon>
        <taxon>Bacillati</taxon>
        <taxon>Actinomycetota</taxon>
        <taxon>Actinomycetes</taxon>
        <taxon>Streptosporangiales</taxon>
        <taxon>Streptosporangiaceae</taxon>
        <taxon>Nonomuraea</taxon>
    </lineage>
</organism>